<proteinExistence type="predicted"/>
<dbReference type="Proteomes" id="UP001157125">
    <property type="component" value="Unassembled WGS sequence"/>
</dbReference>
<keyword evidence="2" id="KW-1185">Reference proteome</keyword>
<comment type="caution">
    <text evidence="1">The sequence shown here is derived from an EMBL/GenBank/DDBJ whole genome shotgun (WGS) entry which is preliminary data.</text>
</comment>
<name>A0ABQ6IKQ6_9MICO</name>
<reference evidence="2" key="1">
    <citation type="journal article" date="2019" name="Int. J. Syst. Evol. Microbiol.">
        <title>The Global Catalogue of Microorganisms (GCM) 10K type strain sequencing project: providing services to taxonomists for standard genome sequencing and annotation.</title>
        <authorList>
            <consortium name="The Broad Institute Genomics Platform"/>
            <consortium name="The Broad Institute Genome Sequencing Center for Infectious Disease"/>
            <person name="Wu L."/>
            <person name="Ma J."/>
        </authorList>
    </citation>
    <scope>NUCLEOTIDE SEQUENCE [LARGE SCALE GENOMIC DNA]</scope>
    <source>
        <strain evidence="2">NBRC 112299</strain>
    </source>
</reference>
<organism evidence="1 2">
    <name type="scientific">Demequina litorisediminis</name>
    <dbReference type="NCBI Taxonomy" id="1849022"/>
    <lineage>
        <taxon>Bacteria</taxon>
        <taxon>Bacillati</taxon>
        <taxon>Actinomycetota</taxon>
        <taxon>Actinomycetes</taxon>
        <taxon>Micrococcales</taxon>
        <taxon>Demequinaceae</taxon>
        <taxon>Demequina</taxon>
    </lineage>
</organism>
<sequence length="159" mass="16744">MAVEHAACRLVRLGAQHQVGARLRTAQVDVAVLEASLLADGDVLIHGHRQRRGLVEDGHLGDDHLNLTGREVGVRGTCGALAHFARHLQDVLVAEAVGHLLADDDLGETRGVTQINERHAAVIAATPDPSGQSDGGARVGGAEVSCEVGAKHDQPFWAR</sequence>
<dbReference type="EMBL" id="BSUN01000001">
    <property type="protein sequence ID" value="GMA37738.1"/>
    <property type="molecule type" value="Genomic_DNA"/>
</dbReference>
<evidence type="ECO:0000313" key="2">
    <source>
        <dbReference type="Proteomes" id="UP001157125"/>
    </source>
</evidence>
<gene>
    <name evidence="1" type="ORF">GCM10025876_39420</name>
</gene>
<evidence type="ECO:0000313" key="1">
    <source>
        <dbReference type="EMBL" id="GMA37738.1"/>
    </source>
</evidence>
<accession>A0ABQ6IKQ6</accession>
<protein>
    <submittedName>
        <fullName evidence="1">Uncharacterized protein</fullName>
    </submittedName>
</protein>